<evidence type="ECO:0000256" key="6">
    <source>
        <dbReference type="PROSITE-ProRule" id="PRU00104"/>
    </source>
</evidence>
<keyword evidence="8" id="KW-0436">Ligase</keyword>
<evidence type="ECO:0000313" key="8">
    <source>
        <dbReference type="EMBL" id="KGR09843.1"/>
    </source>
</evidence>
<dbReference type="Pfam" id="PF00632">
    <property type="entry name" value="HECT"/>
    <property type="match status" value="1"/>
</dbReference>
<dbReference type="InterPro" id="IPR000569">
    <property type="entry name" value="HECT_dom"/>
</dbReference>
<dbReference type="SMART" id="SM00119">
    <property type="entry name" value="HECTc"/>
    <property type="match status" value="1"/>
</dbReference>
<dbReference type="InterPro" id="IPR035983">
    <property type="entry name" value="Hect_E3_ubiquitin_ligase"/>
</dbReference>
<dbReference type="GO" id="GO:0016874">
    <property type="term" value="F:ligase activity"/>
    <property type="evidence" value="ECO:0007669"/>
    <property type="project" value="UniProtKB-KW"/>
</dbReference>
<reference evidence="8 9" key="1">
    <citation type="submission" date="2013-12" db="EMBL/GenBank/DDBJ databases">
        <title>The Genome Sequence of Candida albicans P78048.</title>
        <authorList>
            <consortium name="The Broad Institute Genome Sequencing Platform"/>
            <consortium name="The Broad Institute Genome Sequencing Center for Infectious Disease"/>
            <person name="Cuomo C."/>
            <person name="Bennett R."/>
            <person name="Hirakawa M."/>
            <person name="Noverr M."/>
            <person name="Mitchell A."/>
            <person name="Young S.K."/>
            <person name="Zeng Q."/>
            <person name="Gargeya S."/>
            <person name="Fitzgerald M."/>
            <person name="Abouelleil A."/>
            <person name="Alvarado L."/>
            <person name="Berlin A.M."/>
            <person name="Chapman S.B."/>
            <person name="Dewar J."/>
            <person name="Goldberg J."/>
            <person name="Griggs A."/>
            <person name="Gujja S."/>
            <person name="Hansen M."/>
            <person name="Howarth C."/>
            <person name="Imamovic A."/>
            <person name="Larimer J."/>
            <person name="McCowan C."/>
            <person name="Murphy C."/>
            <person name="Pearson M."/>
            <person name="Priest M."/>
            <person name="Roberts A."/>
            <person name="Saif S."/>
            <person name="Shea T."/>
            <person name="Sykes S."/>
            <person name="Wortman J."/>
            <person name="Nusbaum C."/>
            <person name="Birren B."/>
        </authorList>
    </citation>
    <scope>NUCLEOTIDE SEQUENCE [LARGE SCALE GENOMIC DNA]</scope>
    <source>
        <strain evidence="8 9">P78048</strain>
    </source>
</reference>
<dbReference type="PANTHER" id="PTHR45700">
    <property type="entry name" value="UBIQUITIN-PROTEIN LIGASE E3C"/>
    <property type="match status" value="1"/>
</dbReference>
<evidence type="ECO:0000256" key="4">
    <source>
        <dbReference type="ARBA" id="ARBA00022679"/>
    </source>
</evidence>
<dbReference type="GO" id="GO:0006511">
    <property type="term" value="P:ubiquitin-dependent protein catabolic process"/>
    <property type="evidence" value="ECO:0007669"/>
    <property type="project" value="TreeGrafter"/>
</dbReference>
<dbReference type="AlphaFoldDB" id="A0AB34PTY5"/>
<evidence type="ECO:0000256" key="3">
    <source>
        <dbReference type="ARBA" id="ARBA00012485"/>
    </source>
</evidence>
<feature type="domain" description="HECT" evidence="7">
    <location>
        <begin position="626"/>
        <end position="974"/>
    </location>
</feature>
<dbReference type="Gene3D" id="3.30.2160.10">
    <property type="entry name" value="Hect, E3 ligase catalytic domain"/>
    <property type="match status" value="1"/>
</dbReference>
<comment type="catalytic activity">
    <reaction evidence="1">
        <text>S-ubiquitinyl-[E2 ubiquitin-conjugating enzyme]-L-cysteine + [acceptor protein]-L-lysine = [E2 ubiquitin-conjugating enzyme]-L-cysteine + N(6)-ubiquitinyl-[acceptor protein]-L-lysine.</text>
        <dbReference type="EC" id="2.3.2.26"/>
    </reaction>
</comment>
<dbReference type="EMBL" id="AJIX01000024">
    <property type="protein sequence ID" value="KGR09843.1"/>
    <property type="molecule type" value="Genomic_DNA"/>
</dbReference>
<evidence type="ECO:0000256" key="5">
    <source>
        <dbReference type="ARBA" id="ARBA00022786"/>
    </source>
</evidence>
<feature type="active site" description="Glycyl thioester intermediate" evidence="6">
    <location>
        <position position="942"/>
    </location>
</feature>
<dbReference type="Gene3D" id="3.30.2410.10">
    <property type="entry name" value="Hect, E3 ligase catalytic domain"/>
    <property type="match status" value="1"/>
</dbReference>
<dbReference type="SUPFAM" id="SSF56204">
    <property type="entry name" value="Hect, E3 ligase catalytic domain"/>
    <property type="match status" value="1"/>
</dbReference>
<dbReference type="PROSITE" id="PS50237">
    <property type="entry name" value="HECT"/>
    <property type="match status" value="1"/>
</dbReference>
<comment type="pathway">
    <text evidence="2">Protein modification; protein ubiquitination.</text>
</comment>
<dbReference type="CDD" id="cd00078">
    <property type="entry name" value="HECTc"/>
    <property type="match status" value="1"/>
</dbReference>
<sequence>MFNFSGSTKKRVVNLGNKKSGYNNKINFLEQSRLQRQEREYQKNKEKSAIIIQNHIRKYLDLKKNSFAIINDWLNFPINNEQDFNSWINQFINLSKWYLLKQDDDLIYQVIKSLVEQLSDSMFEIYNTDGVILALNKLLSGLKDINILDLIVQALHIVISKTTNLGEVHGMINNLVKVFNNYELSPKQREVVIDLIFMINIHDSYHDFIKVLTLDYFDSENKKYLHVLRNTIGPTTRILQFDDEELISMLSTYLVIHGSEQFTQSDFLFIGSVLENIHCRLKLKDDDDEEEEEEFDAKDYEDDSKLNSNSASNTTTVYINDKISDSLDKLYSPVFIQGTIDLLKNESSELKNLALKILPALINLYPALKGKICMLLSIVPNCYKWFFETIKEHELFQLFINCNKDYVKTQELENIDKSSMESFWQTVFLFEESYSYWLIVSNDLESFNQDKLPIDDVKQFIDFLKVVCLTLIFSSNRSLFPQYINLKSISTTLLNQLYLKNLRMKFLPRDYWNLKDLVFNVDLMLSIIAEEEESRINAEENDEEEIVGLKRFKPVPIEILSKLEVLKTLPFFIEFNHRVKIFQALIDLDKQRNTSFNPFMFDEPKLIAKINRDSILEDAYNAYHRQGANFKNRLQVEFFNQYGKEAGIDGGGITKEFLTCVVKEGFNPDNAFELFKETGDNQLYPNDKIFEILYVGMDREFQQIKLDYIRFLGMIVGKCLYENVLIDVSFAPFFLNKWCNDGMKNSINDLSYLDNELFKNLMKLTKMTNDELKQLELTFSINLKIDNKSYNLDLLPNGANVEVDSSNILNYIHQLANYKLNQSLKIQTKYFLEGLYSMISKSWLSMFDCFELQMLISGGKDDINIDDWKNNVEYGGYLDDDPAVIMFWEIVEEMTPQERCKLIKFVTSVSRAPLLGFGSLAPKFGIRNSGNDSVRLPTASTCVNLLKLPNYRDKKTMREKLLYAINTEAGFDLS</sequence>
<dbReference type="PANTHER" id="PTHR45700:SF2">
    <property type="entry name" value="UBIQUITIN-PROTEIN LIGASE E3C"/>
    <property type="match status" value="1"/>
</dbReference>
<dbReference type="FunFam" id="3.30.2410.10:FF:000017">
    <property type="entry name" value="E3 ubiquitin-protein ligase UPL7"/>
    <property type="match status" value="1"/>
</dbReference>
<dbReference type="Gene3D" id="3.90.1750.10">
    <property type="entry name" value="Hect, E3 ligase catalytic domains"/>
    <property type="match status" value="1"/>
</dbReference>
<dbReference type="GO" id="GO:0061630">
    <property type="term" value="F:ubiquitin protein ligase activity"/>
    <property type="evidence" value="ECO:0007669"/>
    <property type="project" value="UniProtKB-EC"/>
</dbReference>
<evidence type="ECO:0000256" key="1">
    <source>
        <dbReference type="ARBA" id="ARBA00000885"/>
    </source>
</evidence>
<dbReference type="GO" id="GO:0000209">
    <property type="term" value="P:protein polyubiquitination"/>
    <property type="evidence" value="ECO:0007669"/>
    <property type="project" value="InterPro"/>
</dbReference>
<dbReference type="Proteomes" id="UP000030161">
    <property type="component" value="Unassembled WGS sequence"/>
</dbReference>
<keyword evidence="5 6" id="KW-0833">Ubl conjugation pathway</keyword>
<proteinExistence type="predicted"/>
<evidence type="ECO:0000256" key="2">
    <source>
        <dbReference type="ARBA" id="ARBA00004906"/>
    </source>
</evidence>
<evidence type="ECO:0000313" key="9">
    <source>
        <dbReference type="Proteomes" id="UP000030161"/>
    </source>
</evidence>
<keyword evidence="4" id="KW-0808">Transferase</keyword>
<protein>
    <recommendedName>
        <fullName evidence="3">HECT-type E3 ubiquitin transferase</fullName>
        <ecNumber evidence="3">2.3.2.26</ecNumber>
    </recommendedName>
</protein>
<dbReference type="EC" id="2.3.2.26" evidence="3"/>
<gene>
    <name evidence="8" type="ORF">MG3_03347</name>
</gene>
<evidence type="ECO:0000259" key="7">
    <source>
        <dbReference type="PROSITE" id="PS50237"/>
    </source>
</evidence>
<name>A0AB34PTY5_CANAX</name>
<dbReference type="InterPro" id="IPR044611">
    <property type="entry name" value="E3A/B/C-like"/>
</dbReference>
<comment type="caution">
    <text evidence="8">The sequence shown here is derived from an EMBL/GenBank/DDBJ whole genome shotgun (WGS) entry which is preliminary data.</text>
</comment>
<organism evidence="8 9">
    <name type="scientific">Candida albicans P78048</name>
    <dbReference type="NCBI Taxonomy" id="1094989"/>
    <lineage>
        <taxon>Eukaryota</taxon>
        <taxon>Fungi</taxon>
        <taxon>Dikarya</taxon>
        <taxon>Ascomycota</taxon>
        <taxon>Saccharomycotina</taxon>
        <taxon>Pichiomycetes</taxon>
        <taxon>Debaryomycetaceae</taxon>
        <taxon>Candida/Lodderomyces clade</taxon>
        <taxon>Candida</taxon>
    </lineage>
</organism>
<accession>A0AB34PTY5</accession>